<keyword evidence="1" id="KW-0812">Transmembrane</keyword>
<dbReference type="KEGG" id="bvu:BVU_2869"/>
<sequence>MFPVAHPRAYWVAVARRWFGLTSVRLRLLYKRIFQDACCNCYGFKGSLKNFASFFCLSPEFCILVALKFQLLVLGFKFFNSFS</sequence>
<name>A6L497_PHOV8</name>
<dbReference type="EMBL" id="CP000139">
    <property type="protein sequence ID" value="ABR40511.1"/>
    <property type="molecule type" value="Genomic_DNA"/>
</dbReference>
<keyword evidence="1" id="KW-0472">Membrane</keyword>
<dbReference type="AlphaFoldDB" id="A6L497"/>
<accession>A6L497</accession>
<keyword evidence="1" id="KW-1133">Transmembrane helix</keyword>
<feature type="transmembrane region" description="Helical" evidence="1">
    <location>
        <begin position="52"/>
        <end position="76"/>
    </location>
</feature>
<evidence type="ECO:0000256" key="1">
    <source>
        <dbReference type="SAM" id="Phobius"/>
    </source>
</evidence>
<reference evidence="2 3" key="1">
    <citation type="journal article" date="2007" name="PLoS Biol.">
        <title>Evolution of symbiotic bacteria in the distal human intestine.</title>
        <authorList>
            <person name="Xu J."/>
            <person name="Mahowald M.A."/>
            <person name="Ley R.E."/>
            <person name="Lozupone C.A."/>
            <person name="Hamady M."/>
            <person name="Martens E.C."/>
            <person name="Henrissat B."/>
            <person name="Coutinho P.M."/>
            <person name="Minx P."/>
            <person name="Latreille P."/>
            <person name="Cordum H."/>
            <person name="Van Brunt A."/>
            <person name="Kim K."/>
            <person name="Fulton R.S."/>
            <person name="Fulton L.A."/>
            <person name="Clifton S.W."/>
            <person name="Wilson R.K."/>
            <person name="Knight R.D."/>
            <person name="Gordon J.I."/>
        </authorList>
    </citation>
    <scope>NUCLEOTIDE SEQUENCE [LARGE SCALE GENOMIC DNA]</scope>
    <source>
        <strain evidence="3">ATCC 8482 / DSM 1447 / JCM 5826 / CCUG 4940 / NBRC 14291 / NCTC 11154</strain>
    </source>
</reference>
<dbReference type="PaxDb" id="435590-BVU_2869"/>
<evidence type="ECO:0000313" key="2">
    <source>
        <dbReference type="EMBL" id="ABR40511.1"/>
    </source>
</evidence>
<organism evidence="2 3">
    <name type="scientific">Phocaeicola vulgatus (strain ATCC 8482 / DSM 1447 / JCM 5826 / CCUG 4940 / NBRC 14291 / NCTC 11154)</name>
    <name type="common">Bacteroides vulgatus</name>
    <dbReference type="NCBI Taxonomy" id="435590"/>
    <lineage>
        <taxon>Bacteria</taxon>
        <taxon>Pseudomonadati</taxon>
        <taxon>Bacteroidota</taxon>
        <taxon>Bacteroidia</taxon>
        <taxon>Bacteroidales</taxon>
        <taxon>Bacteroidaceae</taxon>
        <taxon>Phocaeicola</taxon>
    </lineage>
</organism>
<proteinExistence type="predicted"/>
<evidence type="ECO:0000313" key="3">
    <source>
        <dbReference type="Proteomes" id="UP000002861"/>
    </source>
</evidence>
<dbReference type="Proteomes" id="UP000002861">
    <property type="component" value="Chromosome"/>
</dbReference>
<protein>
    <submittedName>
        <fullName evidence="2">Uncharacterized protein</fullName>
    </submittedName>
</protein>
<gene>
    <name evidence="2" type="ordered locus">BVU_2869</name>
</gene>
<dbReference type="HOGENOM" id="CLU_2535772_0_0_10"/>